<dbReference type="WBParaSite" id="SCUD_0000619201-mRNA-1">
    <property type="protein sequence ID" value="SCUD_0000619201-mRNA-1"/>
    <property type="gene ID" value="SCUD_0000619201"/>
</dbReference>
<proteinExistence type="predicted"/>
<evidence type="ECO:0000313" key="2">
    <source>
        <dbReference type="EMBL" id="VDP01720.1"/>
    </source>
</evidence>
<name>A0A183JU02_9TREM</name>
<gene>
    <name evidence="2" type="ORF">SCUD_LOCUS6192</name>
</gene>
<evidence type="ECO:0000313" key="4">
    <source>
        <dbReference type="WBParaSite" id="SCUD_0000619201-mRNA-1"/>
    </source>
</evidence>
<evidence type="ECO:0000313" key="3">
    <source>
        <dbReference type="Proteomes" id="UP000279833"/>
    </source>
</evidence>
<sequence length="101" mass="11809">MPVIHILCIYCLRIVWTTKWKGRTIHNVWSCNLYSIPSTYFYSRYCNRCIDVCSWLWWSNSLDSHIVCIPCSFTVDIYSISCTSDSGSIHRFRKSEPNTAG</sequence>
<keyword evidence="1" id="KW-0732">Signal</keyword>
<feature type="signal peptide" evidence="1">
    <location>
        <begin position="1"/>
        <end position="17"/>
    </location>
</feature>
<dbReference type="AlphaFoldDB" id="A0A183JU02"/>
<dbReference type="Proteomes" id="UP000279833">
    <property type="component" value="Unassembled WGS sequence"/>
</dbReference>
<organism evidence="4">
    <name type="scientific">Schistosoma curassoni</name>
    <dbReference type="NCBI Taxonomy" id="6186"/>
    <lineage>
        <taxon>Eukaryota</taxon>
        <taxon>Metazoa</taxon>
        <taxon>Spiralia</taxon>
        <taxon>Lophotrochozoa</taxon>
        <taxon>Platyhelminthes</taxon>
        <taxon>Trematoda</taxon>
        <taxon>Digenea</taxon>
        <taxon>Strigeidida</taxon>
        <taxon>Schistosomatoidea</taxon>
        <taxon>Schistosomatidae</taxon>
        <taxon>Schistosoma</taxon>
    </lineage>
</organism>
<evidence type="ECO:0000256" key="1">
    <source>
        <dbReference type="SAM" id="SignalP"/>
    </source>
</evidence>
<accession>A0A183JU02</accession>
<keyword evidence="3" id="KW-1185">Reference proteome</keyword>
<reference evidence="4" key="1">
    <citation type="submission" date="2016-06" db="UniProtKB">
        <authorList>
            <consortium name="WormBaseParasite"/>
        </authorList>
    </citation>
    <scope>IDENTIFICATION</scope>
</reference>
<dbReference type="EMBL" id="UZAK01012607">
    <property type="protein sequence ID" value="VDP01720.1"/>
    <property type="molecule type" value="Genomic_DNA"/>
</dbReference>
<protein>
    <submittedName>
        <fullName evidence="4">Secreted protein</fullName>
    </submittedName>
</protein>
<feature type="chain" id="PRO_5043140660" evidence="1">
    <location>
        <begin position="18"/>
        <end position="101"/>
    </location>
</feature>
<reference evidence="2 3" key="2">
    <citation type="submission" date="2018-11" db="EMBL/GenBank/DDBJ databases">
        <authorList>
            <consortium name="Pathogen Informatics"/>
        </authorList>
    </citation>
    <scope>NUCLEOTIDE SEQUENCE [LARGE SCALE GENOMIC DNA]</scope>
    <source>
        <strain evidence="2">Dakar</strain>
        <strain evidence="3">Dakar, Senegal</strain>
    </source>
</reference>